<comment type="similarity">
    <text evidence="2">Belongs to the vasculin family.</text>
</comment>
<name>A0ABV0MK50_9TELE</name>
<sequence>MELPGVLRTATTTRDAIPNKEEEATGTGRGGTGSATVTSSPAREPRTRTKNPPVGKQMVSKMLVIKKVSKEDTGTAFSAGFATAGTLPTNGSKAPLTGSSVYKNLVPKPAVAPTK</sequence>
<accession>A0ABV0MK50</accession>
<organism evidence="8 9">
    <name type="scientific">Goodea atripinnis</name>
    <dbReference type="NCBI Taxonomy" id="208336"/>
    <lineage>
        <taxon>Eukaryota</taxon>
        <taxon>Metazoa</taxon>
        <taxon>Chordata</taxon>
        <taxon>Craniata</taxon>
        <taxon>Vertebrata</taxon>
        <taxon>Euteleostomi</taxon>
        <taxon>Actinopterygii</taxon>
        <taxon>Neopterygii</taxon>
        <taxon>Teleostei</taxon>
        <taxon>Neoteleostei</taxon>
        <taxon>Acanthomorphata</taxon>
        <taxon>Ovalentaria</taxon>
        <taxon>Atherinomorphae</taxon>
        <taxon>Cyprinodontiformes</taxon>
        <taxon>Goodeidae</taxon>
        <taxon>Goodea</taxon>
    </lineage>
</organism>
<keyword evidence="9" id="KW-1185">Reference proteome</keyword>
<evidence type="ECO:0000256" key="2">
    <source>
        <dbReference type="ARBA" id="ARBA00010099"/>
    </source>
</evidence>
<evidence type="ECO:0000313" key="8">
    <source>
        <dbReference type="EMBL" id="MEQ2159089.1"/>
    </source>
</evidence>
<keyword evidence="3" id="KW-0805">Transcription regulation</keyword>
<protein>
    <submittedName>
        <fullName evidence="8">Uncharacterized protein</fullName>
    </submittedName>
</protein>
<evidence type="ECO:0000256" key="4">
    <source>
        <dbReference type="ARBA" id="ARBA00023125"/>
    </source>
</evidence>
<dbReference type="InterPro" id="IPR028128">
    <property type="entry name" value="Vasculin_fam"/>
</dbReference>
<evidence type="ECO:0000313" key="9">
    <source>
        <dbReference type="Proteomes" id="UP001476798"/>
    </source>
</evidence>
<dbReference type="EMBL" id="JAHRIO010001649">
    <property type="protein sequence ID" value="MEQ2159089.1"/>
    <property type="molecule type" value="Genomic_DNA"/>
</dbReference>
<keyword evidence="4" id="KW-0238">DNA-binding</keyword>
<reference evidence="8 9" key="1">
    <citation type="submission" date="2021-06" db="EMBL/GenBank/DDBJ databases">
        <authorList>
            <person name="Palmer J.M."/>
        </authorList>
    </citation>
    <scope>NUCLEOTIDE SEQUENCE [LARGE SCALE GENOMIC DNA]</scope>
    <source>
        <strain evidence="8 9">GA_2019</strain>
        <tissue evidence="8">Muscle</tissue>
    </source>
</reference>
<keyword evidence="6" id="KW-0539">Nucleus</keyword>
<evidence type="ECO:0000256" key="7">
    <source>
        <dbReference type="SAM" id="MobiDB-lite"/>
    </source>
</evidence>
<feature type="region of interest" description="Disordered" evidence="7">
    <location>
        <begin position="1"/>
        <end position="58"/>
    </location>
</feature>
<comment type="subcellular location">
    <subcellularLocation>
        <location evidence="1">Nucleus</location>
    </subcellularLocation>
</comment>
<feature type="non-terminal residue" evidence="8">
    <location>
        <position position="115"/>
    </location>
</feature>
<dbReference type="PANTHER" id="PTHR14339:SF10">
    <property type="entry name" value="VASCULIN-LIKE PROTEIN 1"/>
    <property type="match status" value="1"/>
</dbReference>
<comment type="caution">
    <text evidence="8">The sequence shown here is derived from an EMBL/GenBank/DDBJ whole genome shotgun (WGS) entry which is preliminary data.</text>
</comment>
<keyword evidence="5" id="KW-0804">Transcription</keyword>
<proteinExistence type="inferred from homology"/>
<evidence type="ECO:0000256" key="3">
    <source>
        <dbReference type="ARBA" id="ARBA00023015"/>
    </source>
</evidence>
<feature type="compositionally biased region" description="Polar residues" evidence="7">
    <location>
        <begin position="87"/>
        <end position="100"/>
    </location>
</feature>
<evidence type="ECO:0000256" key="5">
    <source>
        <dbReference type="ARBA" id="ARBA00023163"/>
    </source>
</evidence>
<evidence type="ECO:0000256" key="1">
    <source>
        <dbReference type="ARBA" id="ARBA00004123"/>
    </source>
</evidence>
<feature type="region of interest" description="Disordered" evidence="7">
    <location>
        <begin position="81"/>
        <end position="100"/>
    </location>
</feature>
<dbReference type="PANTHER" id="PTHR14339">
    <property type="entry name" value="VASCULIN"/>
    <property type="match status" value="1"/>
</dbReference>
<dbReference type="Proteomes" id="UP001476798">
    <property type="component" value="Unassembled WGS sequence"/>
</dbReference>
<gene>
    <name evidence="8" type="ORF">GOODEAATRI_018970</name>
</gene>
<evidence type="ECO:0000256" key="6">
    <source>
        <dbReference type="ARBA" id="ARBA00023242"/>
    </source>
</evidence>